<name>A0A728LRA2_SALER</name>
<sequence length="83" mass="9765">HYRQMQPGSVLTESRYLYDPLGRRISKRVWKSQEERDLNGDGYLWLNPTPEVAWYGWDGDRLTTTQTDDTRIQTVYPPGSFTP</sequence>
<evidence type="ECO:0000313" key="1">
    <source>
        <dbReference type="EMBL" id="HAE2718628.1"/>
    </source>
</evidence>
<accession>A0A728LRA2</accession>
<reference evidence="1" key="1">
    <citation type="journal article" date="2018" name="Genome Biol.">
        <title>SKESA: strategic k-mer extension for scrupulous assemblies.</title>
        <authorList>
            <person name="Souvorov A."/>
            <person name="Agarwala R."/>
            <person name="Lipman D.J."/>
        </authorList>
    </citation>
    <scope>NUCLEOTIDE SEQUENCE</scope>
    <source>
        <strain evidence="1">151-85</strain>
        <strain evidence="2">464-85</strain>
    </source>
</reference>
<reference evidence="1" key="2">
    <citation type="submission" date="2018-07" db="EMBL/GenBank/DDBJ databases">
        <authorList>
            <consortium name="NCBI Pathogen Detection Project"/>
        </authorList>
    </citation>
    <scope>NUCLEOTIDE SEQUENCE</scope>
    <source>
        <strain evidence="1">151-85</strain>
        <strain evidence="2">464-85</strain>
    </source>
</reference>
<dbReference type="AlphaFoldDB" id="A0A728LRA2"/>
<dbReference type="EMBL" id="DAATFF010000088">
    <property type="protein sequence ID" value="HAE8505864.1"/>
    <property type="molecule type" value="Genomic_DNA"/>
</dbReference>
<feature type="non-terminal residue" evidence="1">
    <location>
        <position position="83"/>
    </location>
</feature>
<organism evidence="1">
    <name type="scientific">Salmonella enterica subsp. salamae serovar 58:d:z6</name>
    <dbReference type="NCBI Taxonomy" id="41517"/>
    <lineage>
        <taxon>Bacteria</taxon>
        <taxon>Pseudomonadati</taxon>
        <taxon>Pseudomonadota</taxon>
        <taxon>Gammaproteobacteria</taxon>
        <taxon>Enterobacterales</taxon>
        <taxon>Enterobacteriaceae</taxon>
        <taxon>Salmonella</taxon>
    </lineage>
</organism>
<protein>
    <submittedName>
        <fullName evidence="1">RHS repeat protein</fullName>
    </submittedName>
</protein>
<feature type="non-terminal residue" evidence="1">
    <location>
        <position position="1"/>
    </location>
</feature>
<gene>
    <name evidence="1" type="ORF">GND17_004778</name>
    <name evidence="2" type="ORF">GND55_004768</name>
</gene>
<dbReference type="EMBL" id="DAARJT010000083">
    <property type="protein sequence ID" value="HAE2718628.1"/>
    <property type="molecule type" value="Genomic_DNA"/>
</dbReference>
<comment type="caution">
    <text evidence="1">The sequence shown here is derived from an EMBL/GenBank/DDBJ whole genome shotgun (WGS) entry which is preliminary data.</text>
</comment>
<proteinExistence type="predicted"/>
<evidence type="ECO:0000313" key="2">
    <source>
        <dbReference type="EMBL" id="HAE8505864.1"/>
    </source>
</evidence>